<dbReference type="KEGG" id="svf:NCTC3166_01848"/>
<dbReference type="InterPro" id="IPR036705">
    <property type="entry name" value="Ribosyl_crysJ1_sf"/>
</dbReference>
<sequence>MNQSLKAAVYGLAVADALGVPYEFLTRGSFKAIEMVGYGSQQ</sequence>
<gene>
    <name evidence="1" type="ORF">NCTC3166_01848</name>
</gene>
<dbReference type="GO" id="GO:0016787">
    <property type="term" value="F:hydrolase activity"/>
    <property type="evidence" value="ECO:0007669"/>
    <property type="project" value="UniProtKB-KW"/>
</dbReference>
<dbReference type="SUPFAM" id="SSF101478">
    <property type="entry name" value="ADP-ribosylglycohydrolase"/>
    <property type="match status" value="1"/>
</dbReference>
<dbReference type="Proteomes" id="UP000270025">
    <property type="component" value="Chromosome"/>
</dbReference>
<dbReference type="EMBL" id="LR134266">
    <property type="protein sequence ID" value="VED68010.1"/>
    <property type="molecule type" value="Genomic_DNA"/>
</dbReference>
<dbReference type="RefSeq" id="WP_003002006.1">
    <property type="nucleotide sequence ID" value="NZ_LR134266.1"/>
</dbReference>
<evidence type="ECO:0000313" key="2">
    <source>
        <dbReference type="Proteomes" id="UP000270025"/>
    </source>
</evidence>
<proteinExistence type="predicted"/>
<keyword evidence="2" id="KW-1185">Reference proteome</keyword>
<reference evidence="1 2" key="1">
    <citation type="submission" date="2018-12" db="EMBL/GenBank/DDBJ databases">
        <authorList>
            <consortium name="Pathogen Informatics"/>
        </authorList>
    </citation>
    <scope>NUCLEOTIDE SEQUENCE [LARGE SCALE GENOMIC DNA]</scope>
    <source>
        <strain evidence="1 2">NCTC3166</strain>
    </source>
</reference>
<protein>
    <submittedName>
        <fullName evidence="1">ADP-ribosylglycohydrolase</fullName>
    </submittedName>
</protein>
<dbReference type="AlphaFoldDB" id="A0A3S5DZA4"/>
<organism evidence="1 2">
    <name type="scientific">Streptococcus viridans</name>
    <dbReference type="NCBI Taxonomy" id="78535"/>
    <lineage>
        <taxon>Bacteria</taxon>
        <taxon>Bacillati</taxon>
        <taxon>Bacillota</taxon>
        <taxon>Bacilli</taxon>
        <taxon>Lactobacillales</taxon>
        <taxon>Streptococcaceae</taxon>
        <taxon>Streptococcus</taxon>
    </lineage>
</organism>
<dbReference type="Gene3D" id="1.10.4080.10">
    <property type="entry name" value="ADP-ribosylation/Crystallin J1"/>
    <property type="match status" value="1"/>
</dbReference>
<name>A0A3S5DZA4_9STRE</name>
<keyword evidence="1" id="KW-0378">Hydrolase</keyword>
<accession>A0A3S5DZA4</accession>
<evidence type="ECO:0000313" key="1">
    <source>
        <dbReference type="EMBL" id="VED68010.1"/>
    </source>
</evidence>